<feature type="transmembrane region" description="Helical" evidence="1">
    <location>
        <begin position="142"/>
        <end position="160"/>
    </location>
</feature>
<sequence length="386" mass="44190">MFESSSKVQKASVLILPSKISWTKNEKPSKTSKKLIFNSLLIFLALHGLCLANQRPYHTFLKFLAVFYHILWLIGAIGTMSCLIQLPSSFYTFSAVVKVVTLCKWWILFRTRIRIYYFIRALDRLHIQLIGQSPSFHKTLKIALFILVLFIFGPGINNVYNTITKDTVVANCFHVHIPLPNKAARAVAYFLIQTNHQLINWSLSYLVNLLIIFCCLELGQLIDALAKNANRNFDETLLGIHQQLFDTILMMEDCLSLTCFFVLIRLYMEFFRIFSLLFNFVRGKSQSVSVFNASMYSVITGALFVFMIFAADNVQKRFNSLQRSLVKKSVQRELSQGKSLSGFQSLVWGESIVLTGWGIFELKKKLLLSTLASLITYGVLLQQLQQ</sequence>
<feature type="transmembrane region" description="Helical" evidence="1">
    <location>
        <begin position="288"/>
        <end position="311"/>
    </location>
</feature>
<feature type="transmembrane region" description="Helical" evidence="1">
    <location>
        <begin position="35"/>
        <end position="52"/>
    </location>
</feature>
<keyword evidence="1" id="KW-1133">Transmembrane helix</keyword>
<protein>
    <recommendedName>
        <fullName evidence="4">Gustatory receptor</fullName>
    </recommendedName>
</protein>
<feature type="transmembrane region" description="Helical" evidence="1">
    <location>
        <begin position="64"/>
        <end position="84"/>
    </location>
</feature>
<keyword evidence="3" id="KW-1185">Reference proteome</keyword>
<gene>
    <name evidence="2" type="primary">AVEN_82653_1</name>
    <name evidence="2" type="ORF">NPIL_308121</name>
</gene>
<accession>A0A8X6MYZ7</accession>
<keyword evidence="1" id="KW-0472">Membrane</keyword>
<dbReference type="AlphaFoldDB" id="A0A8X6MYZ7"/>
<dbReference type="Proteomes" id="UP000887013">
    <property type="component" value="Unassembled WGS sequence"/>
</dbReference>
<dbReference type="OrthoDB" id="6435032at2759"/>
<dbReference type="EMBL" id="BMAW01003741">
    <property type="protein sequence ID" value="GFS85316.1"/>
    <property type="molecule type" value="Genomic_DNA"/>
</dbReference>
<name>A0A8X6MYZ7_NEPPI</name>
<keyword evidence="1" id="KW-0812">Transmembrane</keyword>
<feature type="transmembrane region" description="Helical" evidence="1">
    <location>
        <begin position="205"/>
        <end position="226"/>
    </location>
</feature>
<evidence type="ECO:0000313" key="2">
    <source>
        <dbReference type="EMBL" id="GFS85316.1"/>
    </source>
</evidence>
<organism evidence="2 3">
    <name type="scientific">Nephila pilipes</name>
    <name type="common">Giant wood spider</name>
    <name type="synonym">Nephila maculata</name>
    <dbReference type="NCBI Taxonomy" id="299642"/>
    <lineage>
        <taxon>Eukaryota</taxon>
        <taxon>Metazoa</taxon>
        <taxon>Ecdysozoa</taxon>
        <taxon>Arthropoda</taxon>
        <taxon>Chelicerata</taxon>
        <taxon>Arachnida</taxon>
        <taxon>Araneae</taxon>
        <taxon>Araneomorphae</taxon>
        <taxon>Entelegynae</taxon>
        <taxon>Araneoidea</taxon>
        <taxon>Nephilidae</taxon>
        <taxon>Nephila</taxon>
    </lineage>
</organism>
<reference evidence="2" key="1">
    <citation type="submission" date="2020-08" db="EMBL/GenBank/DDBJ databases">
        <title>Multicomponent nature underlies the extraordinary mechanical properties of spider dragline silk.</title>
        <authorList>
            <person name="Kono N."/>
            <person name="Nakamura H."/>
            <person name="Mori M."/>
            <person name="Yoshida Y."/>
            <person name="Ohtoshi R."/>
            <person name="Malay A.D."/>
            <person name="Moran D.A.P."/>
            <person name="Tomita M."/>
            <person name="Numata K."/>
            <person name="Arakawa K."/>
        </authorList>
    </citation>
    <scope>NUCLEOTIDE SEQUENCE</scope>
</reference>
<proteinExistence type="predicted"/>
<evidence type="ECO:0008006" key="4">
    <source>
        <dbReference type="Google" id="ProtNLM"/>
    </source>
</evidence>
<comment type="caution">
    <text evidence="2">The sequence shown here is derived from an EMBL/GenBank/DDBJ whole genome shotgun (WGS) entry which is preliminary data.</text>
</comment>
<evidence type="ECO:0000313" key="3">
    <source>
        <dbReference type="Proteomes" id="UP000887013"/>
    </source>
</evidence>
<evidence type="ECO:0000256" key="1">
    <source>
        <dbReference type="SAM" id="Phobius"/>
    </source>
</evidence>